<comment type="caution">
    <text evidence="1">The sequence shown here is derived from an EMBL/GenBank/DDBJ whole genome shotgun (WGS) entry which is preliminary data.</text>
</comment>
<dbReference type="EMBL" id="QSOE01000183">
    <property type="protein sequence ID" value="RGI76871.1"/>
    <property type="molecule type" value="Genomic_DNA"/>
</dbReference>
<evidence type="ECO:0000313" key="6">
    <source>
        <dbReference type="Proteomes" id="UP000284621"/>
    </source>
</evidence>
<dbReference type="NCBIfam" id="NF040920">
    <property type="entry name" value="CD1871A_fam"/>
    <property type="match status" value="1"/>
</dbReference>
<sequence>MLKCRKISQFILLIAGVSMMSYGAVRGEAAVVLGKAIKLCLECVGIG</sequence>
<evidence type="ECO:0000313" key="3">
    <source>
        <dbReference type="EMBL" id="RHK36648.1"/>
    </source>
</evidence>
<dbReference type="Proteomes" id="UP000283497">
    <property type="component" value="Unassembled WGS sequence"/>
</dbReference>
<evidence type="ECO:0000313" key="5">
    <source>
        <dbReference type="Proteomes" id="UP000283497"/>
    </source>
</evidence>
<dbReference type="InterPro" id="IPR047708">
    <property type="entry name" value="CD1871A-like"/>
</dbReference>
<evidence type="ECO:0000313" key="4">
    <source>
        <dbReference type="Proteomes" id="UP000262524"/>
    </source>
</evidence>
<dbReference type="Proteomes" id="UP000284621">
    <property type="component" value="Unassembled WGS sequence"/>
</dbReference>
<organism evidence="1 4">
    <name type="scientific">Anaerobutyricum hallii</name>
    <dbReference type="NCBI Taxonomy" id="39488"/>
    <lineage>
        <taxon>Bacteria</taxon>
        <taxon>Bacillati</taxon>
        <taxon>Bacillota</taxon>
        <taxon>Clostridia</taxon>
        <taxon>Lachnospirales</taxon>
        <taxon>Lachnospiraceae</taxon>
        <taxon>Anaerobutyricum</taxon>
    </lineage>
</organism>
<gene>
    <name evidence="3" type="ORF">DW068_12180</name>
    <name evidence="2" type="ORF">DW833_05220</name>
    <name evidence="1" type="ORF">DXD91_15165</name>
</gene>
<evidence type="ECO:0000313" key="1">
    <source>
        <dbReference type="EMBL" id="RGI76871.1"/>
    </source>
</evidence>
<dbReference type="OrthoDB" id="1698689at2"/>
<accession>A0A374MZI2</accession>
<dbReference type="EMBL" id="QRNJ01000051">
    <property type="protein sequence ID" value="RHK36648.1"/>
    <property type="molecule type" value="Genomic_DNA"/>
</dbReference>
<dbReference type="AlphaFoldDB" id="A0A374MZI2"/>
<dbReference type="EMBL" id="QSID01000005">
    <property type="protein sequence ID" value="RHC66202.1"/>
    <property type="molecule type" value="Genomic_DNA"/>
</dbReference>
<reference evidence="4 5" key="1">
    <citation type="submission" date="2018-08" db="EMBL/GenBank/DDBJ databases">
        <title>A genome reference for cultivated species of the human gut microbiota.</title>
        <authorList>
            <person name="Zou Y."/>
            <person name="Xue W."/>
            <person name="Luo G."/>
        </authorList>
    </citation>
    <scope>NUCLEOTIDE SEQUENCE [LARGE SCALE GENOMIC DNA]</scope>
    <source>
        <strain evidence="3 5">AF45-14BH</strain>
        <strain evidence="2 6">AM34-3LB</strain>
        <strain evidence="1 4">TM10-1AC</strain>
    </source>
</reference>
<name>A0A374MZI2_9FIRM</name>
<proteinExistence type="predicted"/>
<keyword evidence="6" id="KW-1185">Reference proteome</keyword>
<evidence type="ECO:0000313" key="2">
    <source>
        <dbReference type="EMBL" id="RHC66202.1"/>
    </source>
</evidence>
<protein>
    <submittedName>
        <fullName evidence="1">Thioredoxin</fullName>
    </submittedName>
</protein>
<dbReference type="Proteomes" id="UP000262524">
    <property type="component" value="Unassembled WGS sequence"/>
</dbReference>